<dbReference type="InterPro" id="IPR003593">
    <property type="entry name" value="AAA+_ATPase"/>
</dbReference>
<gene>
    <name evidence="9" type="ORF">BO71DRAFT_394530</name>
</gene>
<dbReference type="InterPro" id="IPR003959">
    <property type="entry name" value="ATPase_AAA_core"/>
</dbReference>
<keyword evidence="9" id="KW-0378">Hydrolase</keyword>
<proteinExistence type="inferred from homology"/>
<keyword evidence="7" id="KW-0812">Transmembrane</keyword>
<dbReference type="Pfam" id="PF08740">
    <property type="entry name" value="BCS1_N"/>
    <property type="match status" value="1"/>
</dbReference>
<dbReference type="GO" id="GO:0016887">
    <property type="term" value="F:ATP hydrolysis activity"/>
    <property type="evidence" value="ECO:0007669"/>
    <property type="project" value="InterPro"/>
</dbReference>
<dbReference type="EMBL" id="KZ825804">
    <property type="protein sequence ID" value="PYH99188.1"/>
    <property type="molecule type" value="Genomic_DNA"/>
</dbReference>
<keyword evidence="4" id="KW-0496">Mitochondrion</keyword>
<keyword evidence="10" id="KW-1185">Reference proteome</keyword>
<evidence type="ECO:0000256" key="5">
    <source>
        <dbReference type="ARBA" id="ARBA00022840"/>
    </source>
</evidence>
<dbReference type="InterPro" id="IPR014015">
    <property type="entry name" value="Helicase_SF3_DNA-vir"/>
</dbReference>
<dbReference type="AlphaFoldDB" id="A0A319EEI3"/>
<dbReference type="Proteomes" id="UP000247810">
    <property type="component" value="Unassembled WGS sequence"/>
</dbReference>
<reference evidence="9 10" key="1">
    <citation type="submission" date="2018-02" db="EMBL/GenBank/DDBJ databases">
        <title>The genomes of Aspergillus section Nigri reveals drivers in fungal speciation.</title>
        <authorList>
            <consortium name="DOE Joint Genome Institute"/>
            <person name="Vesth T.C."/>
            <person name="Nybo J."/>
            <person name="Theobald S."/>
            <person name="Brandl J."/>
            <person name="Frisvad J.C."/>
            <person name="Nielsen K.F."/>
            <person name="Lyhne E.K."/>
            <person name="Kogle M.E."/>
            <person name="Kuo A."/>
            <person name="Riley R."/>
            <person name="Clum A."/>
            <person name="Nolan M."/>
            <person name="Lipzen A."/>
            <person name="Salamov A."/>
            <person name="Henrissat B."/>
            <person name="Wiebenga A."/>
            <person name="De vries R.P."/>
            <person name="Grigoriev I.V."/>
            <person name="Mortensen U.H."/>
            <person name="Andersen M.R."/>
            <person name="Baker S.E."/>
        </authorList>
    </citation>
    <scope>NUCLEOTIDE SEQUENCE [LARGE SCALE GENOMIC DNA]</scope>
    <source>
        <strain evidence="9 10">CBS 707.79</strain>
    </source>
</reference>
<keyword evidence="7" id="KW-0472">Membrane</keyword>
<dbReference type="InterPro" id="IPR014851">
    <property type="entry name" value="BCS1_N"/>
</dbReference>
<dbReference type="InterPro" id="IPR050747">
    <property type="entry name" value="Mitochondrial_chaperone_BCS1"/>
</dbReference>
<feature type="transmembrane region" description="Helical" evidence="7">
    <location>
        <begin position="26"/>
        <end position="47"/>
    </location>
</feature>
<accession>A0A319EEI3</accession>
<keyword evidence="4" id="KW-0999">Mitochondrion inner membrane</keyword>
<dbReference type="InterPro" id="IPR003960">
    <property type="entry name" value="ATPase_AAA_CS"/>
</dbReference>
<sequence>MSSQTTGFAVSDRPPSPASVMDTKKFMYGILLPDFMLEGLLPGYSFLARLFSFYLHTDTSVFLLAFIASFVIFTYAVPVLLTRLYSVLLDLAASVEIRYHDTIYKDVMQWASQIPALRDARKSIAGTKNNFVSPWEKDEPKTDWQELSEEELQQFDDDPRDFWVKTRQLKRYLPIRYTPAPAGFHFFFHRGHLFGFRRQPYKDAGSPWADHREKLYLYAWCQPVLRDLLDEIQGIAEKKNDDLIRVNQALKDGMVPQWAGLPVKRPRPLSTVIVEPNIKRALIADLTDFLQPRTRSWYHERGIPYRRGYLFQGPPGTGKSSLCLAIAGLLGLQIFTVSLNSKTINGDSLSRLFLSLPDRCIVLLEDVDQAGIAKRGLDETRIMNDDTSGNPDCEENIDTPEISKRFHGGITLSEILNIIDGVSAQEGRILIMTTNEPDNIDEALQRPGRVDRIFPFRLATERDIKEQFLTFFTKPSNQPFIVDPQTLNVNCALESASPEWSLDDIIHSSGSFATKVESDKYTAALIQDYLLYYRNDPVSAARNVTLWTSRMQNGEIYIAS</sequence>
<name>A0A319EEI3_9EURO</name>
<feature type="transmembrane region" description="Helical" evidence="7">
    <location>
        <begin position="59"/>
        <end position="81"/>
    </location>
</feature>
<dbReference type="SMART" id="SM00382">
    <property type="entry name" value="AAA"/>
    <property type="match status" value="1"/>
</dbReference>
<evidence type="ECO:0000313" key="9">
    <source>
        <dbReference type="EMBL" id="PYH99188.1"/>
    </source>
</evidence>
<dbReference type="InterPro" id="IPR027417">
    <property type="entry name" value="P-loop_NTPase"/>
</dbReference>
<dbReference type="PANTHER" id="PTHR23070">
    <property type="entry name" value="BCS1 AAA-TYPE ATPASE"/>
    <property type="match status" value="1"/>
</dbReference>
<protein>
    <submittedName>
        <fullName evidence="9">P-loop containing nucleoside triphosphate hydrolase protein</fullName>
    </submittedName>
</protein>
<dbReference type="PROSITE" id="PS51206">
    <property type="entry name" value="SF3_HELICASE_1"/>
    <property type="match status" value="1"/>
</dbReference>
<evidence type="ECO:0000256" key="6">
    <source>
        <dbReference type="RuleBase" id="RU003651"/>
    </source>
</evidence>
<dbReference type="SUPFAM" id="SSF52540">
    <property type="entry name" value="P-loop containing nucleoside triphosphate hydrolases"/>
    <property type="match status" value="1"/>
</dbReference>
<dbReference type="PROSITE" id="PS00674">
    <property type="entry name" value="AAA"/>
    <property type="match status" value="1"/>
</dbReference>
<organism evidence="9 10">
    <name type="scientific">Aspergillus ellipticus CBS 707.79</name>
    <dbReference type="NCBI Taxonomy" id="1448320"/>
    <lineage>
        <taxon>Eukaryota</taxon>
        <taxon>Fungi</taxon>
        <taxon>Dikarya</taxon>
        <taxon>Ascomycota</taxon>
        <taxon>Pezizomycotina</taxon>
        <taxon>Eurotiomycetes</taxon>
        <taxon>Eurotiomycetidae</taxon>
        <taxon>Eurotiales</taxon>
        <taxon>Aspergillaceae</taxon>
        <taxon>Aspergillus</taxon>
        <taxon>Aspergillus subgen. Circumdati</taxon>
    </lineage>
</organism>
<evidence type="ECO:0000256" key="1">
    <source>
        <dbReference type="ARBA" id="ARBA00004434"/>
    </source>
</evidence>
<evidence type="ECO:0000256" key="2">
    <source>
        <dbReference type="ARBA" id="ARBA00007448"/>
    </source>
</evidence>
<evidence type="ECO:0000313" key="10">
    <source>
        <dbReference type="Proteomes" id="UP000247810"/>
    </source>
</evidence>
<dbReference type="VEuPathDB" id="FungiDB:BO71DRAFT_394530"/>
<dbReference type="SMART" id="SM01024">
    <property type="entry name" value="BCS1_N"/>
    <property type="match status" value="1"/>
</dbReference>
<feature type="domain" description="SF3 helicase" evidence="8">
    <location>
        <begin position="281"/>
        <end position="469"/>
    </location>
</feature>
<evidence type="ECO:0000256" key="4">
    <source>
        <dbReference type="ARBA" id="ARBA00022792"/>
    </source>
</evidence>
<dbReference type="GO" id="GO:0005524">
    <property type="term" value="F:ATP binding"/>
    <property type="evidence" value="ECO:0007669"/>
    <property type="project" value="UniProtKB-KW"/>
</dbReference>
<evidence type="ECO:0000259" key="8">
    <source>
        <dbReference type="PROSITE" id="PS51206"/>
    </source>
</evidence>
<keyword evidence="3 6" id="KW-0547">Nucleotide-binding</keyword>
<dbReference type="Gene3D" id="3.40.50.300">
    <property type="entry name" value="P-loop containing nucleotide triphosphate hydrolases"/>
    <property type="match status" value="1"/>
</dbReference>
<dbReference type="GO" id="GO:0005743">
    <property type="term" value="C:mitochondrial inner membrane"/>
    <property type="evidence" value="ECO:0007669"/>
    <property type="project" value="UniProtKB-SubCell"/>
</dbReference>
<keyword evidence="7" id="KW-1133">Transmembrane helix</keyword>
<keyword evidence="5 6" id="KW-0067">ATP-binding</keyword>
<evidence type="ECO:0000256" key="3">
    <source>
        <dbReference type="ARBA" id="ARBA00022741"/>
    </source>
</evidence>
<comment type="subcellular location">
    <subcellularLocation>
        <location evidence="1">Mitochondrion inner membrane</location>
        <topology evidence="1">Single-pass membrane protein</topology>
    </subcellularLocation>
</comment>
<dbReference type="OrthoDB" id="10251412at2759"/>
<dbReference type="STRING" id="1448320.A0A319EEI3"/>
<comment type="similarity">
    <text evidence="2">Belongs to the AAA ATPase family. BCS1 subfamily.</text>
</comment>
<dbReference type="Pfam" id="PF00004">
    <property type="entry name" value="AAA"/>
    <property type="match status" value="2"/>
</dbReference>
<evidence type="ECO:0000256" key="7">
    <source>
        <dbReference type="SAM" id="Phobius"/>
    </source>
</evidence>